<dbReference type="eggNOG" id="KOG2106">
    <property type="taxonomic scope" value="Eukaryota"/>
</dbReference>
<dbReference type="InterPro" id="IPR036322">
    <property type="entry name" value="WD40_repeat_dom_sf"/>
</dbReference>
<dbReference type="EMBL" id="KQ971338">
    <property type="protein sequence ID" value="KYB27797.1"/>
    <property type="molecule type" value="Genomic_DNA"/>
</dbReference>
<keyword evidence="7" id="KW-0969">Cilium</keyword>
<keyword evidence="2" id="KW-0963">Cytoplasm</keyword>
<feature type="coiled-coil region" evidence="14">
    <location>
        <begin position="816"/>
        <end position="843"/>
    </location>
</feature>
<evidence type="ECO:0000256" key="9">
    <source>
        <dbReference type="ARBA" id="ARBA00023273"/>
    </source>
</evidence>
<protein>
    <recommendedName>
        <fullName evidence="12">Cilia- and flagella-associated protein 44</fullName>
    </recommendedName>
</protein>
<dbReference type="GO" id="GO:0060285">
    <property type="term" value="P:cilium-dependent cell motility"/>
    <property type="evidence" value="ECO:0007669"/>
    <property type="project" value="UniProtKB-ARBA"/>
</dbReference>
<sequence>MSQTDEGLEDLPEDEEEYEEEEEEEEDHWSIYDASTFISGPYQSEKCTINEGVLKFDFSFGYNCRKYFNLTAPDPDTLIFASGNFINFFDVLTKTISFRRSALGGGIAHIKANPNPEFNHVAIAENGKIPLIIIYEWPSMEINCVLKGGSSRLYSHLDFSPDGLLLVSQGGEPDYLITIWNWPKRRILLRTKSYVNDVHRVKFSPYCPGQLTSCGISHIKFWKMARTFTGLKLKGELGRFGKTEFSDILGVLPMPDEKVVSGCSWGNILVWDAGLIKLEVFRTLRRKCHDGPIVQISYNEGELMTVGMDGHVKVWWYEKIDQADPPDDDRVIQIEPTYDFHTEGLMLMCMRKRYPDPKDTSYFGQDGNGGLWIIDLNTEETPKESVQLYKCHAGKVVAIATSPNGPYLASLGEDGRIYVYAYLEKRLIFNYQYPAKGTCMIWVPPKLAIYGDELLMGFDDGTLRLSILTINEDKKEVRVIQTTKPHDKPITQISINPSNSVLVSGGEDSTIFFFQIKFTIHVELVPIGYIRVPNPVTCLTWHCVNPYVILVGCLRGEMVQVEVPKEPQPYTTVSYLLDLEPKTNKFKTYKAQIRRDLKLKEIEERKAEKVAKKRVEMEKLKAENPGLDIDEEVFLADSETEEELEPLYIPEIPNRVIWMQSTQDDVLWLSMGGYDAGYIYEYKIEQKSDVPYFFKMVDEADDTEISSFVYNYNRKYLIFAMENGEIRVNKIKDGDYHDLSDYWSLAMHDNQNGFVPNMCFSYDEKFFFTCGHDGNVFSYTFQPDDDDYIPPEDYPIVEERTSFPNSVPDEANYDKLSLEQASLKKEQDRIDRLAAKHREIYREKLRKLRERFFKLLKRNKKLLPSQMIPVEDLEVDKRVTDYLDYKLEEEQALVKRKLAFDVQKSELRMNKLRNYFIDNLCFIPLIVSGLRSERLVRMLRQRKVSPLNDQMLQIVDEKILEEEVKGRPPERAPPAPKTIQPKKVKEQGLEYFLVNLDPKILESQKHNKLTRLLNKYRDRKLKWERREEEVIN</sequence>
<dbReference type="InterPro" id="IPR015943">
    <property type="entry name" value="WD40/YVTN_repeat-like_dom_sf"/>
</dbReference>
<dbReference type="OMA" id="XVLSGSE"/>
<evidence type="ECO:0000256" key="8">
    <source>
        <dbReference type="ARBA" id="ARBA00023212"/>
    </source>
</evidence>
<evidence type="ECO:0000256" key="4">
    <source>
        <dbReference type="ARBA" id="ARBA00022737"/>
    </source>
</evidence>
<name>A0A139WJ33_TRICA</name>
<dbReference type="InterPro" id="IPR001680">
    <property type="entry name" value="WD40_rpt"/>
</dbReference>
<evidence type="ECO:0000256" key="5">
    <source>
        <dbReference type="ARBA" id="ARBA00022846"/>
    </source>
</evidence>
<evidence type="ECO:0000256" key="13">
    <source>
        <dbReference type="PROSITE-ProRule" id="PRU00221"/>
    </source>
</evidence>
<dbReference type="Pfam" id="PF00400">
    <property type="entry name" value="WD40"/>
    <property type="match status" value="3"/>
</dbReference>
<evidence type="ECO:0000256" key="3">
    <source>
        <dbReference type="ARBA" id="ARBA00022574"/>
    </source>
</evidence>
<feature type="repeat" description="WD" evidence="13">
    <location>
        <begin position="483"/>
        <end position="517"/>
    </location>
</feature>
<keyword evidence="6 14" id="KW-0175">Coiled coil</keyword>
<dbReference type="PROSITE" id="PS50082">
    <property type="entry name" value="WD_REPEATS_2"/>
    <property type="match status" value="2"/>
</dbReference>
<dbReference type="GO" id="GO:0003341">
    <property type="term" value="P:cilium movement"/>
    <property type="evidence" value="ECO:0007669"/>
    <property type="project" value="UniProtKB-ARBA"/>
</dbReference>
<keyword evidence="5" id="KW-0282">Flagellum</keyword>
<keyword evidence="3 13" id="KW-0853">WD repeat</keyword>
<evidence type="ECO:0000256" key="7">
    <source>
        <dbReference type="ARBA" id="ARBA00023069"/>
    </source>
</evidence>
<dbReference type="PANTHER" id="PTHR14885:SF3">
    <property type="entry name" value="CILIA- AND FLAGELLA-ASSOCIATED PROTEIN 44"/>
    <property type="match status" value="1"/>
</dbReference>
<feature type="repeat" description="WD" evidence="13">
    <location>
        <begin position="389"/>
        <end position="420"/>
    </location>
</feature>
<evidence type="ECO:0000256" key="6">
    <source>
        <dbReference type="ARBA" id="ARBA00023054"/>
    </source>
</evidence>
<keyword evidence="4" id="KW-0677">Repeat</keyword>
<evidence type="ECO:0000256" key="11">
    <source>
        <dbReference type="ARBA" id="ARBA00060934"/>
    </source>
</evidence>
<accession>A0A139WJ33</accession>
<dbReference type="SUPFAM" id="SSF50978">
    <property type="entry name" value="WD40 repeat-like"/>
    <property type="match status" value="1"/>
</dbReference>
<keyword evidence="17" id="KW-1185">Reference proteome</keyword>
<dbReference type="SUPFAM" id="SSF50998">
    <property type="entry name" value="Quinoprotein alcohol dehydrogenase-like"/>
    <property type="match status" value="1"/>
</dbReference>
<dbReference type="PANTHER" id="PTHR14885">
    <property type="entry name" value="CILIA- AND FLAGELLA-ASSOCIATED PROTEIN 43-RELATED"/>
    <property type="match status" value="1"/>
</dbReference>
<evidence type="ECO:0000256" key="14">
    <source>
        <dbReference type="SAM" id="Coils"/>
    </source>
</evidence>
<reference evidence="16 17" key="2">
    <citation type="journal article" date="2010" name="Nucleic Acids Res.">
        <title>BeetleBase in 2010: revisions to provide comprehensive genomic information for Tribolium castaneum.</title>
        <authorList>
            <person name="Kim H.S."/>
            <person name="Murphy T."/>
            <person name="Xia J."/>
            <person name="Caragea D."/>
            <person name="Park Y."/>
            <person name="Beeman R.W."/>
            <person name="Lorenzen M.D."/>
            <person name="Butcher S."/>
            <person name="Manak J.R."/>
            <person name="Brown S.J."/>
        </authorList>
    </citation>
    <scope>GENOME REANNOTATION</scope>
    <source>
        <strain evidence="16 17">Georgia GA2</strain>
    </source>
</reference>
<proteinExistence type="inferred from homology"/>
<evidence type="ECO:0000256" key="1">
    <source>
        <dbReference type="ARBA" id="ARBA00004611"/>
    </source>
</evidence>
<evidence type="ECO:0000256" key="2">
    <source>
        <dbReference type="ARBA" id="ARBA00022490"/>
    </source>
</evidence>
<dbReference type="STRING" id="7070.A0A139WJ33"/>
<keyword evidence="8" id="KW-0206">Cytoskeleton</keyword>
<gene>
    <name evidence="16" type="primary">AUGUSTUS-3.0.2_32737</name>
    <name evidence="16" type="ORF">TcasGA2_TC032737</name>
</gene>
<dbReference type="InterPro" id="IPR011047">
    <property type="entry name" value="Quinoprotein_ADH-like_sf"/>
</dbReference>
<dbReference type="SMART" id="SM00320">
    <property type="entry name" value="WD40"/>
    <property type="match status" value="7"/>
</dbReference>
<comment type="subcellular location">
    <subcellularLocation>
        <location evidence="1">Cytoplasm</location>
        <location evidence="1">Cytoskeleton</location>
        <location evidence="1">Flagellum axoneme</location>
    </subcellularLocation>
</comment>
<evidence type="ECO:0000256" key="12">
    <source>
        <dbReference type="ARBA" id="ARBA00074727"/>
    </source>
</evidence>
<evidence type="ECO:0000313" key="17">
    <source>
        <dbReference type="Proteomes" id="UP000007266"/>
    </source>
</evidence>
<dbReference type="AlphaFoldDB" id="A0A139WJ33"/>
<keyword evidence="9" id="KW-0966">Cell projection</keyword>
<comment type="similarity">
    <text evidence="11">Belongs to the CFAP44 family.</text>
</comment>
<evidence type="ECO:0000256" key="15">
    <source>
        <dbReference type="SAM" id="MobiDB-lite"/>
    </source>
</evidence>
<organism evidence="16 17">
    <name type="scientific">Tribolium castaneum</name>
    <name type="common">Red flour beetle</name>
    <dbReference type="NCBI Taxonomy" id="7070"/>
    <lineage>
        <taxon>Eukaryota</taxon>
        <taxon>Metazoa</taxon>
        <taxon>Ecdysozoa</taxon>
        <taxon>Arthropoda</taxon>
        <taxon>Hexapoda</taxon>
        <taxon>Insecta</taxon>
        <taxon>Pterygota</taxon>
        <taxon>Neoptera</taxon>
        <taxon>Endopterygota</taxon>
        <taxon>Coleoptera</taxon>
        <taxon>Polyphaga</taxon>
        <taxon>Cucujiformia</taxon>
        <taxon>Tenebrionidae</taxon>
        <taxon>Tenebrionidae incertae sedis</taxon>
        <taxon>Tribolium</taxon>
    </lineage>
</organism>
<reference evidence="16 17" key="1">
    <citation type="journal article" date="2008" name="Nature">
        <title>The genome of the model beetle and pest Tribolium castaneum.</title>
        <authorList>
            <consortium name="Tribolium Genome Sequencing Consortium"/>
            <person name="Richards S."/>
            <person name="Gibbs R.A."/>
            <person name="Weinstock G.M."/>
            <person name="Brown S.J."/>
            <person name="Denell R."/>
            <person name="Beeman R.W."/>
            <person name="Gibbs R."/>
            <person name="Beeman R.W."/>
            <person name="Brown S.J."/>
            <person name="Bucher G."/>
            <person name="Friedrich M."/>
            <person name="Grimmelikhuijzen C.J."/>
            <person name="Klingler M."/>
            <person name="Lorenzen M."/>
            <person name="Richards S."/>
            <person name="Roth S."/>
            <person name="Schroder R."/>
            <person name="Tautz D."/>
            <person name="Zdobnov E.M."/>
            <person name="Muzny D."/>
            <person name="Gibbs R.A."/>
            <person name="Weinstock G.M."/>
            <person name="Attaway T."/>
            <person name="Bell S."/>
            <person name="Buhay C.J."/>
            <person name="Chandrabose M.N."/>
            <person name="Chavez D."/>
            <person name="Clerk-Blankenburg K.P."/>
            <person name="Cree A."/>
            <person name="Dao M."/>
            <person name="Davis C."/>
            <person name="Chacko J."/>
            <person name="Dinh H."/>
            <person name="Dugan-Rocha S."/>
            <person name="Fowler G."/>
            <person name="Garner T.T."/>
            <person name="Garnes J."/>
            <person name="Gnirke A."/>
            <person name="Hawes A."/>
            <person name="Hernandez J."/>
            <person name="Hines S."/>
            <person name="Holder M."/>
            <person name="Hume J."/>
            <person name="Jhangiani S.N."/>
            <person name="Joshi V."/>
            <person name="Khan Z.M."/>
            <person name="Jackson L."/>
            <person name="Kovar C."/>
            <person name="Kowis A."/>
            <person name="Lee S."/>
            <person name="Lewis L.R."/>
            <person name="Margolis J."/>
            <person name="Morgan M."/>
            <person name="Nazareth L.V."/>
            <person name="Nguyen N."/>
            <person name="Okwuonu G."/>
            <person name="Parker D."/>
            <person name="Richards S."/>
            <person name="Ruiz S.J."/>
            <person name="Santibanez J."/>
            <person name="Savard J."/>
            <person name="Scherer S.E."/>
            <person name="Schneider B."/>
            <person name="Sodergren E."/>
            <person name="Tautz D."/>
            <person name="Vattahil S."/>
            <person name="Villasana D."/>
            <person name="White C.S."/>
            <person name="Wright R."/>
            <person name="Park Y."/>
            <person name="Beeman R.W."/>
            <person name="Lord J."/>
            <person name="Oppert B."/>
            <person name="Lorenzen M."/>
            <person name="Brown S."/>
            <person name="Wang L."/>
            <person name="Savard J."/>
            <person name="Tautz D."/>
            <person name="Richards S."/>
            <person name="Weinstock G."/>
            <person name="Gibbs R.A."/>
            <person name="Liu Y."/>
            <person name="Worley K."/>
            <person name="Weinstock G."/>
            <person name="Elsik C.G."/>
            <person name="Reese J.T."/>
            <person name="Elhaik E."/>
            <person name="Landan G."/>
            <person name="Graur D."/>
            <person name="Arensburger P."/>
            <person name="Atkinson P."/>
            <person name="Beeman R.W."/>
            <person name="Beidler J."/>
            <person name="Brown S.J."/>
            <person name="Demuth J.P."/>
            <person name="Drury D.W."/>
            <person name="Du Y.Z."/>
            <person name="Fujiwara H."/>
            <person name="Lorenzen M."/>
            <person name="Maselli V."/>
            <person name="Osanai M."/>
            <person name="Park Y."/>
            <person name="Robertson H.M."/>
            <person name="Tu Z."/>
            <person name="Wang J.J."/>
            <person name="Wang S."/>
            <person name="Richards S."/>
            <person name="Song H."/>
            <person name="Zhang L."/>
            <person name="Sodergren E."/>
            <person name="Werner D."/>
            <person name="Stanke M."/>
            <person name="Morgenstern B."/>
            <person name="Solovyev V."/>
            <person name="Kosarev P."/>
            <person name="Brown G."/>
            <person name="Chen H.C."/>
            <person name="Ermolaeva O."/>
            <person name="Hlavina W."/>
            <person name="Kapustin Y."/>
            <person name="Kiryutin B."/>
            <person name="Kitts P."/>
            <person name="Maglott D."/>
            <person name="Pruitt K."/>
            <person name="Sapojnikov V."/>
            <person name="Souvorov A."/>
            <person name="Mackey A.J."/>
            <person name="Waterhouse R.M."/>
            <person name="Wyder S."/>
            <person name="Zdobnov E.M."/>
            <person name="Zdobnov E.M."/>
            <person name="Wyder S."/>
            <person name="Kriventseva E.V."/>
            <person name="Kadowaki T."/>
            <person name="Bork P."/>
            <person name="Aranda M."/>
            <person name="Bao R."/>
            <person name="Beermann A."/>
            <person name="Berns N."/>
            <person name="Bolognesi R."/>
            <person name="Bonneton F."/>
            <person name="Bopp D."/>
            <person name="Brown S.J."/>
            <person name="Bucher G."/>
            <person name="Butts T."/>
            <person name="Chaumot A."/>
            <person name="Denell R.E."/>
            <person name="Ferrier D.E."/>
            <person name="Friedrich M."/>
            <person name="Gordon C.M."/>
            <person name="Jindra M."/>
            <person name="Klingler M."/>
            <person name="Lan Q."/>
            <person name="Lattorff H.M."/>
            <person name="Laudet V."/>
            <person name="von Levetsow C."/>
            <person name="Liu Z."/>
            <person name="Lutz R."/>
            <person name="Lynch J.A."/>
            <person name="da Fonseca R.N."/>
            <person name="Posnien N."/>
            <person name="Reuter R."/>
            <person name="Roth S."/>
            <person name="Savard J."/>
            <person name="Schinko J.B."/>
            <person name="Schmitt C."/>
            <person name="Schoppmeier M."/>
            <person name="Schroder R."/>
            <person name="Shippy T.D."/>
            <person name="Simonnet F."/>
            <person name="Marques-Souza H."/>
            <person name="Tautz D."/>
            <person name="Tomoyasu Y."/>
            <person name="Trauner J."/>
            <person name="Van der Zee M."/>
            <person name="Vervoort M."/>
            <person name="Wittkopp N."/>
            <person name="Wimmer E.A."/>
            <person name="Yang X."/>
            <person name="Jones A.K."/>
            <person name="Sattelle D.B."/>
            <person name="Ebert P.R."/>
            <person name="Nelson D."/>
            <person name="Scott J.G."/>
            <person name="Beeman R.W."/>
            <person name="Muthukrishnan S."/>
            <person name="Kramer K.J."/>
            <person name="Arakane Y."/>
            <person name="Beeman R.W."/>
            <person name="Zhu Q."/>
            <person name="Hogenkamp D."/>
            <person name="Dixit R."/>
            <person name="Oppert B."/>
            <person name="Jiang H."/>
            <person name="Zou Z."/>
            <person name="Marshall J."/>
            <person name="Elpidina E."/>
            <person name="Vinokurov K."/>
            <person name="Oppert C."/>
            <person name="Zou Z."/>
            <person name="Evans J."/>
            <person name="Lu Z."/>
            <person name="Zhao P."/>
            <person name="Sumathipala N."/>
            <person name="Altincicek B."/>
            <person name="Vilcinskas A."/>
            <person name="Williams M."/>
            <person name="Hultmark D."/>
            <person name="Hetru C."/>
            <person name="Jiang H."/>
            <person name="Grimmelikhuijzen C.J."/>
            <person name="Hauser F."/>
            <person name="Cazzamali G."/>
            <person name="Williamson M."/>
            <person name="Park Y."/>
            <person name="Li B."/>
            <person name="Tanaka Y."/>
            <person name="Predel R."/>
            <person name="Neupert S."/>
            <person name="Schachtner J."/>
            <person name="Verleyen P."/>
            <person name="Raible F."/>
            <person name="Bork P."/>
            <person name="Friedrich M."/>
            <person name="Walden K.K."/>
            <person name="Robertson H.M."/>
            <person name="Angeli S."/>
            <person name="Foret S."/>
            <person name="Bucher G."/>
            <person name="Schuetz S."/>
            <person name="Maleszka R."/>
            <person name="Wimmer E.A."/>
            <person name="Beeman R.W."/>
            <person name="Lorenzen M."/>
            <person name="Tomoyasu Y."/>
            <person name="Miller S.C."/>
            <person name="Grossmann D."/>
            <person name="Bucher G."/>
        </authorList>
    </citation>
    <scope>NUCLEOTIDE SEQUENCE [LARGE SCALE GENOMIC DNA]</scope>
    <source>
        <strain evidence="16 17">Georgia GA2</strain>
    </source>
</reference>
<evidence type="ECO:0000256" key="10">
    <source>
        <dbReference type="ARBA" id="ARBA00055223"/>
    </source>
</evidence>
<dbReference type="Proteomes" id="UP000007266">
    <property type="component" value="Linkage group 4"/>
</dbReference>
<evidence type="ECO:0000313" key="16">
    <source>
        <dbReference type="EMBL" id="KYB27797.1"/>
    </source>
</evidence>
<dbReference type="InParanoid" id="A0A139WJ33"/>
<comment type="function">
    <text evidence="10">Flagellar protein involved in sperm flagellum axoneme organization and function.</text>
</comment>
<feature type="region of interest" description="Disordered" evidence="15">
    <location>
        <begin position="1"/>
        <end position="26"/>
    </location>
</feature>
<dbReference type="FunFam" id="2.130.10.10:FF:000401">
    <property type="entry name" value="Cilia- and flagella-associated protein 44"/>
    <property type="match status" value="1"/>
</dbReference>
<dbReference type="Gene3D" id="2.130.10.10">
    <property type="entry name" value="YVTN repeat-like/Quinoprotein amine dehydrogenase"/>
    <property type="match status" value="3"/>
</dbReference>